<dbReference type="Proteomes" id="UP001221909">
    <property type="component" value="Unassembled WGS sequence"/>
</dbReference>
<keyword evidence="14" id="KW-1185">Reference proteome</keyword>
<evidence type="ECO:0000256" key="9">
    <source>
        <dbReference type="HAMAP-Rule" id="MF_01012"/>
    </source>
</evidence>
<keyword evidence="8 9" id="KW-0411">Iron-sulfur</keyword>
<keyword evidence="1 9" id="KW-0004">4Fe-4S</keyword>
<dbReference type="PROSITE" id="PS01230">
    <property type="entry name" value="TRMA_1"/>
    <property type="match status" value="1"/>
</dbReference>
<evidence type="ECO:0000256" key="11">
    <source>
        <dbReference type="PROSITE-ProRule" id="PRU01024"/>
    </source>
</evidence>
<accession>A0ABT5MSG7</accession>
<dbReference type="InterPro" id="IPR011825">
    <property type="entry name" value="23SrRNA_MeTrfase_RlmC"/>
</dbReference>
<comment type="similarity">
    <text evidence="9">Belongs to the class I-like SAM-binding methyltransferase superfamily. RNA M5U methyltransferase family. RlmC subfamily.</text>
</comment>
<protein>
    <recommendedName>
        <fullName evidence="9 10">23S rRNA (uracil(747)-C(5))-methyltransferase RlmC</fullName>
        <ecNumber evidence="9 10">2.1.1.189</ecNumber>
    </recommendedName>
    <alternativeName>
        <fullName evidence="9">23S rRNA(m5U747)-methyltransferase</fullName>
    </alternativeName>
</protein>
<name>A0ABT5MSG7_9PAST</name>
<dbReference type="InterPro" id="IPR029063">
    <property type="entry name" value="SAM-dependent_MTases_sf"/>
</dbReference>
<feature type="binding site" evidence="9">
    <location>
        <position position="7"/>
    </location>
    <ligand>
        <name>[4Fe-4S] cluster</name>
        <dbReference type="ChEBI" id="CHEBI:49883"/>
    </ligand>
</feature>
<dbReference type="Pfam" id="PF05958">
    <property type="entry name" value="tRNA_U5-meth_tr"/>
    <property type="match status" value="1"/>
</dbReference>
<evidence type="ECO:0000256" key="10">
    <source>
        <dbReference type="NCBIfam" id="TIGR02085"/>
    </source>
</evidence>
<reference evidence="13 14" key="1">
    <citation type="submission" date="2023-02" db="EMBL/GenBank/DDBJ databases">
        <title>Mannheimia cairiniae sp. nov., a novel species of Mannheimia obtained from moscovy ducks (Cairina moschata) and reclassification of Mannheimia ovis as heterotypic synonym of Mannheimia pernigra.</title>
        <authorList>
            <person name="Christensen H."/>
        </authorList>
    </citation>
    <scope>NUCLEOTIDE SEQUENCE [LARGE SCALE GENOMIC DNA]</scope>
    <source>
        <strain evidence="13 14">AT1</strain>
    </source>
</reference>
<dbReference type="InterPro" id="IPR030390">
    <property type="entry name" value="MeTrfase_TrmA_AS"/>
</dbReference>
<feature type="binding site" evidence="9 11">
    <location>
        <position position="278"/>
    </location>
    <ligand>
        <name>S-adenosyl-L-methionine</name>
        <dbReference type="ChEBI" id="CHEBI:59789"/>
    </ligand>
</feature>
<feature type="binding site" evidence="9">
    <location>
        <position position="97"/>
    </location>
    <ligand>
        <name>[4Fe-4S] cluster</name>
        <dbReference type="ChEBI" id="CHEBI:49883"/>
    </ligand>
</feature>
<keyword evidence="2 9" id="KW-0698">rRNA processing</keyword>
<dbReference type="PROSITE" id="PS51687">
    <property type="entry name" value="SAM_MT_RNA_M5U"/>
    <property type="match status" value="1"/>
</dbReference>
<evidence type="ECO:0000256" key="4">
    <source>
        <dbReference type="ARBA" id="ARBA00022679"/>
    </source>
</evidence>
<comment type="caution">
    <text evidence="13">The sequence shown here is derived from an EMBL/GenBank/DDBJ whole genome shotgun (WGS) entry which is preliminary data.</text>
</comment>
<feature type="active site" description="Nucleophile" evidence="9 11">
    <location>
        <position position="351"/>
    </location>
</feature>
<dbReference type="GO" id="GO:0008168">
    <property type="term" value="F:methyltransferase activity"/>
    <property type="evidence" value="ECO:0007669"/>
    <property type="project" value="UniProtKB-KW"/>
</dbReference>
<keyword evidence="4 9" id="KW-0808">Transferase</keyword>
<evidence type="ECO:0000256" key="1">
    <source>
        <dbReference type="ARBA" id="ARBA00022485"/>
    </source>
</evidence>
<keyword evidence="3 9" id="KW-0489">Methyltransferase</keyword>
<dbReference type="GO" id="GO:0032259">
    <property type="term" value="P:methylation"/>
    <property type="evidence" value="ECO:0007669"/>
    <property type="project" value="UniProtKB-KW"/>
</dbReference>
<dbReference type="PANTHER" id="PTHR11061">
    <property type="entry name" value="RNA M5U METHYLTRANSFERASE"/>
    <property type="match status" value="1"/>
</dbReference>
<dbReference type="NCBIfam" id="TIGR02085">
    <property type="entry name" value="meth_trns_rumB"/>
    <property type="match status" value="1"/>
</dbReference>
<feature type="binding site" evidence="9 11">
    <location>
        <position position="251"/>
    </location>
    <ligand>
        <name>S-adenosyl-L-methionine</name>
        <dbReference type="ChEBI" id="CHEBI:59789"/>
    </ligand>
</feature>
<evidence type="ECO:0000256" key="5">
    <source>
        <dbReference type="ARBA" id="ARBA00022691"/>
    </source>
</evidence>
<proteinExistence type="inferred from homology"/>
<comment type="function">
    <text evidence="9">Catalyzes the formation of 5-methyl-uridine at position 747 (m5U747) in 23S rRNA.</text>
</comment>
<evidence type="ECO:0000256" key="6">
    <source>
        <dbReference type="ARBA" id="ARBA00022723"/>
    </source>
</evidence>
<evidence type="ECO:0000313" key="13">
    <source>
        <dbReference type="EMBL" id="MDD0824406.1"/>
    </source>
</evidence>
<evidence type="ECO:0000256" key="8">
    <source>
        <dbReference type="ARBA" id="ARBA00023014"/>
    </source>
</evidence>
<dbReference type="InterPro" id="IPR010280">
    <property type="entry name" value="U5_MeTrfase_fam"/>
</dbReference>
<dbReference type="PANTHER" id="PTHR11061:SF30">
    <property type="entry name" value="TRNA (URACIL(54)-C(5))-METHYLTRANSFERASE"/>
    <property type="match status" value="1"/>
</dbReference>
<dbReference type="Gene3D" id="3.40.50.150">
    <property type="entry name" value="Vaccinia Virus protein VP39"/>
    <property type="match status" value="1"/>
</dbReference>
<sequence>MPNMLTCAHFQAGNCTSCQWIEKPYSVQVAEKEADLKRLISPFILQNITEIQPLVYSDISHFRNKAKMVVLGSVERPILGILKEQADPQSGVDLTDCALYPHTFKTLFPILKDFIGRAGLVPYNIAKKKGELKYILITQSQYNQSVMLRFVVRSEAKRALVERELPKLLEKLPAQSVVSLNIQPQHAAVLEGETEIFLTEQTTLEEHFNGVPLFIRPQGFFQTNPQVASKLYHTAQQWVAELPIKKMWDLFCGVGGFGLHCAKTLSNKNPDFELTGIEISASAIASATKSTEKLGLKNVKFASLDSAQFALNEQGETPDLVVVNPPRRGIGKPLAEFLNDLGSPYLIYSSCNANSMAKDFESLTNYNLMKVQLFDMFPHTSHYEVLTFLIKK</sequence>
<feature type="binding site" evidence="9 11">
    <location>
        <position position="324"/>
    </location>
    <ligand>
        <name>S-adenosyl-L-methionine</name>
        <dbReference type="ChEBI" id="CHEBI:59789"/>
    </ligand>
</feature>
<evidence type="ECO:0000256" key="12">
    <source>
        <dbReference type="PROSITE-ProRule" id="PRU10015"/>
    </source>
</evidence>
<keyword evidence="7 9" id="KW-0408">Iron</keyword>
<dbReference type="Gene3D" id="2.40.50.1070">
    <property type="match status" value="1"/>
</dbReference>
<dbReference type="EMBL" id="JAQSJE010000008">
    <property type="protein sequence ID" value="MDD0824406.1"/>
    <property type="molecule type" value="Genomic_DNA"/>
</dbReference>
<feature type="binding site" evidence="9">
    <location>
        <position position="15"/>
    </location>
    <ligand>
        <name>[4Fe-4S] cluster</name>
        <dbReference type="ChEBI" id="CHEBI:49883"/>
    </ligand>
</feature>
<evidence type="ECO:0000256" key="7">
    <source>
        <dbReference type="ARBA" id="ARBA00023004"/>
    </source>
</evidence>
<keyword evidence="6 9" id="KW-0479">Metal-binding</keyword>
<dbReference type="EC" id="2.1.1.189" evidence="9 10"/>
<feature type="binding site" evidence="9 11">
    <location>
        <position position="222"/>
    </location>
    <ligand>
        <name>S-adenosyl-L-methionine</name>
        <dbReference type="ChEBI" id="CHEBI:59789"/>
    </ligand>
</feature>
<dbReference type="SUPFAM" id="SSF53335">
    <property type="entry name" value="S-adenosyl-L-methionine-dependent methyltransferases"/>
    <property type="match status" value="1"/>
</dbReference>
<evidence type="ECO:0000313" key="14">
    <source>
        <dbReference type="Proteomes" id="UP001221909"/>
    </source>
</evidence>
<keyword evidence="5 9" id="KW-0949">S-adenosyl-L-methionine</keyword>
<evidence type="ECO:0000256" key="3">
    <source>
        <dbReference type="ARBA" id="ARBA00022603"/>
    </source>
</evidence>
<comment type="catalytic activity">
    <reaction evidence="9">
        <text>uridine(747) in 23S rRNA + S-adenosyl-L-methionine = 5-methyluridine(747) in 23S rRNA + S-adenosyl-L-homocysteine + H(+)</text>
        <dbReference type="Rhea" id="RHEA:42628"/>
        <dbReference type="Rhea" id="RHEA-COMP:10154"/>
        <dbReference type="Rhea" id="RHEA-COMP:10155"/>
        <dbReference type="ChEBI" id="CHEBI:15378"/>
        <dbReference type="ChEBI" id="CHEBI:57856"/>
        <dbReference type="ChEBI" id="CHEBI:59789"/>
        <dbReference type="ChEBI" id="CHEBI:65315"/>
        <dbReference type="ChEBI" id="CHEBI:74447"/>
        <dbReference type="EC" id="2.1.1.189"/>
    </reaction>
</comment>
<dbReference type="InterPro" id="IPR030391">
    <property type="entry name" value="MeTrfase_TrmA_CS"/>
</dbReference>
<dbReference type="HAMAP" id="MF_01012">
    <property type="entry name" value="23SrRNA_methyltr_RlmC"/>
    <property type="match status" value="1"/>
</dbReference>
<feature type="active site" evidence="12">
    <location>
        <position position="351"/>
    </location>
</feature>
<organism evidence="13 14">
    <name type="scientific">Mannheimia cairinae</name>
    <dbReference type="NCBI Taxonomy" id="3025936"/>
    <lineage>
        <taxon>Bacteria</taxon>
        <taxon>Pseudomonadati</taxon>
        <taxon>Pseudomonadota</taxon>
        <taxon>Gammaproteobacteria</taxon>
        <taxon>Pasteurellales</taxon>
        <taxon>Pasteurellaceae</taxon>
        <taxon>Mannheimia</taxon>
    </lineage>
</organism>
<dbReference type="PROSITE" id="PS01231">
    <property type="entry name" value="TRMA_2"/>
    <property type="match status" value="1"/>
</dbReference>
<dbReference type="CDD" id="cd02440">
    <property type="entry name" value="AdoMet_MTases"/>
    <property type="match status" value="1"/>
</dbReference>
<feature type="binding site" evidence="9">
    <location>
        <position position="18"/>
    </location>
    <ligand>
        <name>[4Fe-4S] cluster</name>
        <dbReference type="ChEBI" id="CHEBI:49883"/>
    </ligand>
</feature>
<gene>
    <name evidence="9 13" type="primary">rlmC</name>
    <name evidence="13" type="ORF">PTQ27_08020</name>
</gene>
<evidence type="ECO:0000256" key="2">
    <source>
        <dbReference type="ARBA" id="ARBA00022552"/>
    </source>
</evidence>